<dbReference type="EnsemblPlants" id="AUR62007323-RA">
    <property type="protein sequence ID" value="AUR62007323-RA:cds"/>
    <property type="gene ID" value="AUR62007323"/>
</dbReference>
<keyword evidence="1" id="KW-0808">Transferase</keyword>
<dbReference type="AlphaFoldDB" id="A0A803L634"/>
<dbReference type="Gramene" id="AUR62007323-RA">
    <property type="protein sequence ID" value="AUR62007323-RA:cds"/>
    <property type="gene ID" value="AUR62007323"/>
</dbReference>
<dbReference type="OrthoDB" id="1862401at2759"/>
<dbReference type="Gene3D" id="3.30.559.10">
    <property type="entry name" value="Chloramphenicol acetyltransferase-like domain"/>
    <property type="match status" value="2"/>
</dbReference>
<reference evidence="2" key="2">
    <citation type="submission" date="2021-03" db="UniProtKB">
        <authorList>
            <consortium name="EnsemblPlants"/>
        </authorList>
    </citation>
    <scope>IDENTIFICATION</scope>
</reference>
<dbReference type="PANTHER" id="PTHR31896">
    <property type="entry name" value="FAMILY REGULATORY PROTEIN, PUTATIVE (AFU_ORTHOLOGUE AFUA_3G14730)-RELATED"/>
    <property type="match status" value="1"/>
</dbReference>
<protein>
    <recommendedName>
        <fullName evidence="4">HXXXD-type acyl-transferase family protein</fullName>
    </recommendedName>
</protein>
<dbReference type="Pfam" id="PF02458">
    <property type="entry name" value="Transferase"/>
    <property type="match status" value="1"/>
</dbReference>
<proteinExistence type="predicted"/>
<dbReference type="InterPro" id="IPR023213">
    <property type="entry name" value="CAT-like_dom_sf"/>
</dbReference>
<dbReference type="Proteomes" id="UP000596660">
    <property type="component" value="Unplaced"/>
</dbReference>
<dbReference type="OMA" id="YQLGVHF"/>
<dbReference type="KEGG" id="cqi:110732239"/>
<sequence>MNSSTVNQISEFFVKPKYVVEESKHEPYHLAPTDLIMLSFHHIQVGLMFTKPSHLNDQEFSILSFLEGLKDSLSLTLVHFYPLAGQLVTEVDEEKHECRVYVDCNKGPGARLIHAALDMTVSDILSPKDVPLVVQSFFNLNEEAVNYDGHTKPLLSVQVTELLDGVFIACSINHCITDGTSYWHFWNKWSEIHKANNQNNQIYESSRLPIHNRWFPNGCDPPIALPFTHRDEFIRKFEPSQLRDRIFHFSSESLARLKAIANKESNTENISSFQALCALVWRSIIRANRVPHDQVIYSDILANTRHRLDPPLPEFYFGNSVKEITTRTTTSDLLENNLGWVASLLHHSIASLNDKFLRDSINEWLQSPFCLHHAELYDYNKVTIEQSPRFDMYGNEFGLGKAVAIRSGYANKAMGVIYACPGREGGGAVDLEICLPPDSMNALELDEEFMAFVSLPE</sequence>
<dbReference type="GO" id="GO:0016740">
    <property type="term" value="F:transferase activity"/>
    <property type="evidence" value="ECO:0007669"/>
    <property type="project" value="UniProtKB-KW"/>
</dbReference>
<keyword evidence="3" id="KW-1185">Reference proteome</keyword>
<evidence type="ECO:0008006" key="4">
    <source>
        <dbReference type="Google" id="ProtNLM"/>
    </source>
</evidence>
<evidence type="ECO:0000313" key="2">
    <source>
        <dbReference type="EnsemblPlants" id="AUR62007323-RA:cds"/>
    </source>
</evidence>
<dbReference type="InterPro" id="IPR051283">
    <property type="entry name" value="Sec_Metabolite_Acyltrans"/>
</dbReference>
<name>A0A803L634_CHEQI</name>
<accession>A0A803L634</accession>
<dbReference type="PANTHER" id="PTHR31896:SF12">
    <property type="entry name" value="HXXXD-TYPE ACYL-TRANSFERASE FAMILY PROTEIN"/>
    <property type="match status" value="1"/>
</dbReference>
<dbReference type="GeneID" id="110732239"/>
<evidence type="ECO:0000313" key="3">
    <source>
        <dbReference type="Proteomes" id="UP000596660"/>
    </source>
</evidence>
<organism evidence="2 3">
    <name type="scientific">Chenopodium quinoa</name>
    <name type="common">Quinoa</name>
    <dbReference type="NCBI Taxonomy" id="63459"/>
    <lineage>
        <taxon>Eukaryota</taxon>
        <taxon>Viridiplantae</taxon>
        <taxon>Streptophyta</taxon>
        <taxon>Embryophyta</taxon>
        <taxon>Tracheophyta</taxon>
        <taxon>Spermatophyta</taxon>
        <taxon>Magnoliopsida</taxon>
        <taxon>eudicotyledons</taxon>
        <taxon>Gunneridae</taxon>
        <taxon>Pentapetalae</taxon>
        <taxon>Caryophyllales</taxon>
        <taxon>Chenopodiaceae</taxon>
        <taxon>Chenopodioideae</taxon>
        <taxon>Atripliceae</taxon>
        <taxon>Chenopodium</taxon>
    </lineage>
</organism>
<gene>
    <name evidence="2" type="primary">LOC110732239</name>
</gene>
<evidence type="ECO:0000256" key="1">
    <source>
        <dbReference type="ARBA" id="ARBA00022679"/>
    </source>
</evidence>
<reference evidence="2" key="1">
    <citation type="journal article" date="2017" name="Nature">
        <title>The genome of Chenopodium quinoa.</title>
        <authorList>
            <person name="Jarvis D.E."/>
            <person name="Ho Y.S."/>
            <person name="Lightfoot D.J."/>
            <person name="Schmoeckel S.M."/>
            <person name="Li B."/>
            <person name="Borm T.J.A."/>
            <person name="Ohyanagi H."/>
            <person name="Mineta K."/>
            <person name="Michell C.T."/>
            <person name="Saber N."/>
            <person name="Kharbatia N.M."/>
            <person name="Rupper R.R."/>
            <person name="Sharp A.R."/>
            <person name="Dally N."/>
            <person name="Boughton B.A."/>
            <person name="Woo Y.H."/>
            <person name="Gao G."/>
            <person name="Schijlen E.G.W.M."/>
            <person name="Guo X."/>
            <person name="Momin A.A."/>
            <person name="Negrao S."/>
            <person name="Al-Babili S."/>
            <person name="Gehring C."/>
            <person name="Roessner U."/>
            <person name="Jung C."/>
            <person name="Murphy K."/>
            <person name="Arold S.T."/>
            <person name="Gojobori T."/>
            <person name="van der Linden C.G."/>
            <person name="van Loo E.N."/>
            <person name="Jellen E.N."/>
            <person name="Maughan P.J."/>
            <person name="Tester M."/>
        </authorList>
    </citation>
    <scope>NUCLEOTIDE SEQUENCE [LARGE SCALE GENOMIC DNA]</scope>
    <source>
        <strain evidence="2">cv. PI 614886</strain>
    </source>
</reference>
<dbReference type="RefSeq" id="XP_021767846.1">
    <property type="nucleotide sequence ID" value="XM_021912154.1"/>
</dbReference>